<geneLocation type="mitochondrion" evidence="20"/>
<dbReference type="Pfam" id="PF06455">
    <property type="entry name" value="NADH5_C"/>
    <property type="match status" value="1"/>
</dbReference>
<dbReference type="InterPro" id="IPR010934">
    <property type="entry name" value="NADH_DH_su5_C"/>
</dbReference>
<dbReference type="PRINTS" id="PR01434">
    <property type="entry name" value="NADHDHGNASE5"/>
</dbReference>
<keyword evidence="9" id="KW-0249">Electron transport</keyword>
<keyword evidence="13 16" id="KW-0496">Mitochondrion</keyword>
<evidence type="ECO:0000256" key="10">
    <source>
        <dbReference type="ARBA" id="ARBA00022989"/>
    </source>
</evidence>
<keyword evidence="8" id="KW-1278">Translocase</keyword>
<feature type="transmembrane region" description="Helical" evidence="16">
    <location>
        <begin position="176"/>
        <end position="192"/>
    </location>
</feature>
<dbReference type="CTD" id="4540"/>
<comment type="catalytic activity">
    <reaction evidence="15 16">
        <text>a ubiquinone + NADH + 5 H(+)(in) = a ubiquinol + NAD(+) + 4 H(+)(out)</text>
        <dbReference type="Rhea" id="RHEA:29091"/>
        <dbReference type="Rhea" id="RHEA-COMP:9565"/>
        <dbReference type="Rhea" id="RHEA-COMP:9566"/>
        <dbReference type="ChEBI" id="CHEBI:15378"/>
        <dbReference type="ChEBI" id="CHEBI:16389"/>
        <dbReference type="ChEBI" id="CHEBI:17976"/>
        <dbReference type="ChEBI" id="CHEBI:57540"/>
        <dbReference type="ChEBI" id="CHEBI:57945"/>
        <dbReference type="EC" id="7.1.1.2"/>
    </reaction>
</comment>
<dbReference type="GO" id="GO:0003954">
    <property type="term" value="F:NADH dehydrogenase activity"/>
    <property type="evidence" value="ECO:0007669"/>
    <property type="project" value="TreeGrafter"/>
</dbReference>
<keyword evidence="14 16" id="KW-0472">Membrane</keyword>
<dbReference type="AlphaFoldDB" id="E2FLS1"/>
<evidence type="ECO:0000256" key="3">
    <source>
        <dbReference type="ARBA" id="ARBA00021096"/>
    </source>
</evidence>
<dbReference type="GeneID" id="9830115"/>
<evidence type="ECO:0000313" key="20">
    <source>
        <dbReference type="EMBL" id="ADI79387.1"/>
    </source>
</evidence>
<feature type="transmembrane region" description="Helical" evidence="16">
    <location>
        <begin position="544"/>
        <end position="565"/>
    </location>
</feature>
<evidence type="ECO:0000256" key="12">
    <source>
        <dbReference type="ARBA" id="ARBA00023075"/>
    </source>
</evidence>
<feature type="domain" description="NADH dehydrogenase subunit 5 C-terminal" evidence="19">
    <location>
        <begin position="392"/>
        <end position="565"/>
    </location>
</feature>
<gene>
    <name evidence="20" type="primary">ND5</name>
</gene>
<evidence type="ECO:0000256" key="1">
    <source>
        <dbReference type="ARBA" id="ARBA00004448"/>
    </source>
</evidence>
<feature type="transmembrane region" description="Helical" evidence="16">
    <location>
        <begin position="376"/>
        <end position="398"/>
    </location>
</feature>
<dbReference type="EMBL" id="HM174253">
    <property type="protein sequence ID" value="ADI79387.1"/>
    <property type="molecule type" value="Genomic_DNA"/>
</dbReference>
<feature type="transmembrane region" description="Helical" evidence="16">
    <location>
        <begin position="114"/>
        <end position="132"/>
    </location>
</feature>
<dbReference type="GO" id="GO:0042773">
    <property type="term" value="P:ATP synthesis coupled electron transport"/>
    <property type="evidence" value="ECO:0007669"/>
    <property type="project" value="InterPro"/>
</dbReference>
<feature type="transmembrane region" description="Helical" evidence="16">
    <location>
        <begin position="483"/>
        <end position="503"/>
    </location>
</feature>
<feature type="transmembrane region" description="Helical" evidence="16">
    <location>
        <begin position="419"/>
        <end position="438"/>
    </location>
</feature>
<dbReference type="InterPro" id="IPR001516">
    <property type="entry name" value="Proton_antipo_N"/>
</dbReference>
<dbReference type="GO" id="GO:0005743">
    <property type="term" value="C:mitochondrial inner membrane"/>
    <property type="evidence" value="ECO:0007669"/>
    <property type="project" value="UniProtKB-SubCell"/>
</dbReference>
<keyword evidence="12 16" id="KW-0830">Ubiquinone</keyword>
<sequence length="566" mass="61887">MLNNPVAPKVAAVFLFCVAGVLIIPVAFMAFTESSYLYEWNIFSMSSCSLSCPLLVDKVSLSFSCVVCLISASVMTFSVSYMATDPFLTRFIHLVLLFVLSMNFLIFIPSLPALLLGWDGLGIVSFALVVYYQNMKSLGAGMLTILANRVGDVMILVSIGVLILQGHWLIFSMWDFYLSGWVCFMVLIAGMTKSAQIPFSSWLPAAMAAPTPVSALVHSSTLVTAGVYLLIRFYPFLAGFQGFCVGLLLIASGTLLMAGLAANLETDLKKVIALSTLSQLGVMMLSLGLGFPGLALFHLYTHALFKALLFLCAGAIIHNSLNSQDLRTMGDGCSQLPLTATCMCLANLALCGAPFMSGFYSKDLILEAGLSGPTSWIVFIFLVIGTGATVAYSVRLSMSGLWGSQKEVSYHSKLEQDFFVNYPILFLSAGAIVSGWGFQQIILDFGESYFMPYHLKVSIPFILLLGIMFAFISWMSEDKKIGLFSRFTVMMWFLVPLSAQGPAKFSMTWSSRLLKSIDMGWMEILGGQGCYKVASSSFNFVQKIQVSAFNDFVYMMIMGTMIILLL</sequence>
<comment type="similarity">
    <text evidence="16">Belongs to the complex I subunit 5 family.</text>
</comment>
<comment type="subcellular location">
    <subcellularLocation>
        <location evidence="1">Mitochondrion inner membrane</location>
        <topology evidence="1">Multi-pass membrane protein</topology>
    </subcellularLocation>
</comment>
<protein>
    <recommendedName>
        <fullName evidence="3 16">NADH-ubiquinone oxidoreductase chain 5</fullName>
        <ecNumber evidence="2 16">7.1.1.2</ecNumber>
    </recommendedName>
</protein>
<keyword evidence="5" id="KW-0679">Respiratory chain</keyword>
<dbReference type="RefSeq" id="YP_003934365.1">
    <property type="nucleotide sequence ID" value="NC_014583.1"/>
</dbReference>
<dbReference type="Pfam" id="PF00662">
    <property type="entry name" value="Proton_antipo_N"/>
    <property type="match status" value="1"/>
</dbReference>
<evidence type="ECO:0000256" key="6">
    <source>
        <dbReference type="ARBA" id="ARBA00022692"/>
    </source>
</evidence>
<dbReference type="Pfam" id="PF00361">
    <property type="entry name" value="Proton_antipo_M"/>
    <property type="match status" value="1"/>
</dbReference>
<dbReference type="GO" id="GO:0015990">
    <property type="term" value="P:electron transport coupled proton transport"/>
    <property type="evidence" value="ECO:0007669"/>
    <property type="project" value="TreeGrafter"/>
</dbReference>
<evidence type="ECO:0000259" key="18">
    <source>
        <dbReference type="Pfam" id="PF00662"/>
    </source>
</evidence>
<keyword evidence="11 16" id="KW-0520">NAD</keyword>
<accession>E2FLS1</accession>
<evidence type="ECO:0000256" key="2">
    <source>
        <dbReference type="ARBA" id="ARBA00012944"/>
    </source>
</evidence>
<evidence type="ECO:0000256" key="5">
    <source>
        <dbReference type="ARBA" id="ARBA00022660"/>
    </source>
</evidence>
<evidence type="ECO:0000256" key="7">
    <source>
        <dbReference type="ARBA" id="ARBA00022792"/>
    </source>
</evidence>
<feature type="transmembrane region" description="Helical" evidence="16">
    <location>
        <begin position="12"/>
        <end position="31"/>
    </location>
</feature>
<dbReference type="EC" id="7.1.1.2" evidence="2 16"/>
<keyword evidence="10 16" id="KW-1133">Transmembrane helix</keyword>
<feature type="transmembrane region" description="Helical" evidence="16">
    <location>
        <begin position="240"/>
        <end position="264"/>
    </location>
</feature>
<evidence type="ECO:0000256" key="8">
    <source>
        <dbReference type="ARBA" id="ARBA00022967"/>
    </source>
</evidence>
<feature type="transmembrane region" description="Helical" evidence="16">
    <location>
        <begin position="458"/>
        <end position="476"/>
    </location>
</feature>
<dbReference type="InterPro" id="IPR003945">
    <property type="entry name" value="NU5C-like"/>
</dbReference>
<evidence type="ECO:0000256" key="16">
    <source>
        <dbReference type="RuleBase" id="RU003404"/>
    </source>
</evidence>
<evidence type="ECO:0000256" key="15">
    <source>
        <dbReference type="ARBA" id="ARBA00049551"/>
    </source>
</evidence>
<feature type="transmembrane region" description="Helical" evidence="16">
    <location>
        <begin position="271"/>
        <end position="291"/>
    </location>
</feature>
<feature type="transmembrane region" description="Helical" evidence="16">
    <location>
        <begin position="91"/>
        <end position="108"/>
    </location>
</feature>
<evidence type="ECO:0000259" key="19">
    <source>
        <dbReference type="Pfam" id="PF06455"/>
    </source>
</evidence>
<proteinExistence type="inferred from homology"/>
<dbReference type="InterPro" id="IPR001750">
    <property type="entry name" value="ND/Mrp_TM"/>
</dbReference>
<evidence type="ECO:0000256" key="11">
    <source>
        <dbReference type="ARBA" id="ARBA00023027"/>
    </source>
</evidence>
<evidence type="ECO:0000256" key="9">
    <source>
        <dbReference type="ARBA" id="ARBA00022982"/>
    </source>
</evidence>
<dbReference type="PANTHER" id="PTHR42829:SF2">
    <property type="entry name" value="NADH-UBIQUINONE OXIDOREDUCTASE CHAIN 5"/>
    <property type="match status" value="1"/>
</dbReference>
<dbReference type="GO" id="GO:0008137">
    <property type="term" value="F:NADH dehydrogenase (ubiquinone) activity"/>
    <property type="evidence" value="ECO:0007669"/>
    <property type="project" value="UniProtKB-EC"/>
</dbReference>
<feature type="domain" description="NADH:quinone oxidoreductase/Mrp antiporter transmembrane" evidence="17">
    <location>
        <begin position="111"/>
        <end position="383"/>
    </location>
</feature>
<evidence type="ECO:0000256" key="13">
    <source>
        <dbReference type="ARBA" id="ARBA00023128"/>
    </source>
</evidence>
<evidence type="ECO:0000256" key="14">
    <source>
        <dbReference type="ARBA" id="ARBA00023136"/>
    </source>
</evidence>
<organism evidence="20">
    <name type="scientific">Ceraesignum maximum</name>
    <dbReference type="NCBI Taxonomy" id="1522080"/>
    <lineage>
        <taxon>Eukaryota</taxon>
        <taxon>Metazoa</taxon>
        <taxon>Spiralia</taxon>
        <taxon>Lophotrochozoa</taxon>
        <taxon>Mollusca</taxon>
        <taxon>Gastropoda</taxon>
        <taxon>Caenogastropoda</taxon>
        <taxon>Littorinimorpha</taxon>
        <taxon>Vermetoidea</taxon>
        <taxon>Vermetidae</taxon>
        <taxon>Ceraesignum</taxon>
    </lineage>
</organism>
<dbReference type="PANTHER" id="PTHR42829">
    <property type="entry name" value="NADH-UBIQUINONE OXIDOREDUCTASE CHAIN 5"/>
    <property type="match status" value="1"/>
</dbReference>
<evidence type="ECO:0000259" key="17">
    <source>
        <dbReference type="Pfam" id="PF00361"/>
    </source>
</evidence>
<name>E2FLS1_9CAEN</name>
<feature type="transmembrane region" description="Helical" evidence="16">
    <location>
        <begin position="297"/>
        <end position="317"/>
    </location>
</feature>
<feature type="transmembrane region" description="Helical" evidence="16">
    <location>
        <begin position="59"/>
        <end position="79"/>
    </location>
</feature>
<keyword evidence="7" id="KW-0999">Mitochondrion inner membrane</keyword>
<evidence type="ECO:0000256" key="4">
    <source>
        <dbReference type="ARBA" id="ARBA00022448"/>
    </source>
</evidence>
<keyword evidence="6 16" id="KW-0812">Transmembrane</keyword>
<feature type="transmembrane region" description="Helical" evidence="16">
    <location>
        <begin position="338"/>
        <end position="356"/>
    </location>
</feature>
<keyword evidence="4 16" id="KW-0813">Transport</keyword>
<feature type="domain" description="NADH-Ubiquinone oxidoreductase (complex I) chain 5 N-terminal" evidence="18">
    <location>
        <begin position="43"/>
        <end position="91"/>
    </location>
</feature>
<comment type="function">
    <text evidence="16">Core subunit of the mitochondrial membrane respiratory chain NADH dehydrogenase (Complex I) which catalyzes electron transfer from NADH through the respiratory chain, using ubiquinone as an electron acceptor. Essential for the catalytic activity and assembly of complex I.</text>
</comment>
<feature type="transmembrane region" description="Helical" evidence="16">
    <location>
        <begin position="153"/>
        <end position="170"/>
    </location>
</feature>
<reference evidence="20" key="1">
    <citation type="journal article" date="2010" name="BMC Genomics">
        <title>Sessile snails, dynamic genomes: gene rearrangements within the mitochondrial genome of a family of caenogastropod molluscs.</title>
        <authorList>
            <person name="Rawlings T.A."/>
            <person name="MacInnis M.J."/>
            <person name="Bieler R."/>
            <person name="Boore J.L."/>
            <person name="Collins T.M."/>
        </authorList>
    </citation>
    <scope>NUCLEOTIDE SEQUENCE</scope>
    <source>
        <tissue evidence="20">Foot</tissue>
    </source>
</reference>
<feature type="transmembrane region" description="Helical" evidence="16">
    <location>
        <begin position="213"/>
        <end position="234"/>
    </location>
</feature>